<dbReference type="InterPro" id="IPR007669">
    <property type="entry name" value="Chst-1-like"/>
</dbReference>
<evidence type="ECO:0000313" key="1">
    <source>
        <dbReference type="EMBL" id="KHJ94466.1"/>
    </source>
</evidence>
<protein>
    <submittedName>
        <fullName evidence="1">Uncharacterized protein</fullName>
    </submittedName>
</protein>
<keyword evidence="2" id="KW-1185">Reference proteome</keyword>
<dbReference type="EMBL" id="KN550315">
    <property type="protein sequence ID" value="KHJ94466.1"/>
    <property type="molecule type" value="Genomic_DNA"/>
</dbReference>
<dbReference type="GO" id="GO:0047756">
    <property type="term" value="F:chondroitin 4-sulfotransferase activity"/>
    <property type="evidence" value="ECO:0007669"/>
    <property type="project" value="InterPro"/>
</dbReference>
<proteinExistence type="predicted"/>
<accession>A0A0B1TEB3</accession>
<sequence length="90" mass="11045">MRFIQYNQQYRWNLAADIDEVLRTAGVPPKQREYVRQQVYQELPVHSTAKNERRTEVEHAFRNPRIANLFVEIYYYDYIVFDFKFPIIKV</sequence>
<dbReference type="AlphaFoldDB" id="A0A0B1TEB3"/>
<dbReference type="GO" id="GO:1902884">
    <property type="term" value="P:positive regulation of response to oxidative stress"/>
    <property type="evidence" value="ECO:0007669"/>
    <property type="project" value="InterPro"/>
</dbReference>
<name>A0A0B1TEB3_OESDE</name>
<reference evidence="1 2" key="1">
    <citation type="submission" date="2014-03" db="EMBL/GenBank/DDBJ databases">
        <title>Draft genome of the hookworm Oesophagostomum dentatum.</title>
        <authorList>
            <person name="Mitreva M."/>
        </authorList>
    </citation>
    <scope>NUCLEOTIDE SEQUENCE [LARGE SCALE GENOMIC DNA]</scope>
    <source>
        <strain evidence="1 2">OD-Hann</strain>
    </source>
</reference>
<gene>
    <name evidence="1" type="ORF">OESDEN_05602</name>
</gene>
<dbReference type="GO" id="GO:0050650">
    <property type="term" value="P:chondroitin sulfate proteoglycan biosynthetic process"/>
    <property type="evidence" value="ECO:0007669"/>
    <property type="project" value="InterPro"/>
</dbReference>
<dbReference type="PANTHER" id="PTHR22900">
    <property type="entry name" value="PROTEIN CBG14245-RELATED"/>
    <property type="match status" value="1"/>
</dbReference>
<evidence type="ECO:0000313" key="2">
    <source>
        <dbReference type="Proteomes" id="UP000053660"/>
    </source>
</evidence>
<dbReference type="PANTHER" id="PTHR22900:SF5">
    <property type="entry name" value="PROTEIN CBG14245"/>
    <property type="match status" value="1"/>
</dbReference>
<dbReference type="Proteomes" id="UP000053660">
    <property type="component" value="Unassembled WGS sequence"/>
</dbReference>
<organism evidence="1 2">
    <name type="scientific">Oesophagostomum dentatum</name>
    <name type="common">Nodular worm</name>
    <dbReference type="NCBI Taxonomy" id="61180"/>
    <lineage>
        <taxon>Eukaryota</taxon>
        <taxon>Metazoa</taxon>
        <taxon>Ecdysozoa</taxon>
        <taxon>Nematoda</taxon>
        <taxon>Chromadorea</taxon>
        <taxon>Rhabditida</taxon>
        <taxon>Rhabditina</taxon>
        <taxon>Rhabditomorpha</taxon>
        <taxon>Strongyloidea</taxon>
        <taxon>Strongylidae</taxon>
        <taxon>Oesophagostomum</taxon>
    </lineage>
</organism>